<accession>A0A399EHE9</accession>
<dbReference type="PANTHER" id="PTHR22674">
    <property type="entry name" value="NTPASE, KAP FAMILY P-LOOP DOMAIN-CONTAINING 1"/>
    <property type="match status" value="1"/>
</dbReference>
<organism evidence="3 4">
    <name type="scientific">Calidithermus terrae</name>
    <dbReference type="NCBI Taxonomy" id="1408545"/>
    <lineage>
        <taxon>Bacteria</taxon>
        <taxon>Thermotogati</taxon>
        <taxon>Deinococcota</taxon>
        <taxon>Deinococci</taxon>
        <taxon>Thermales</taxon>
        <taxon>Thermaceae</taxon>
        <taxon>Calidithermus</taxon>
    </lineage>
</organism>
<dbReference type="Proteomes" id="UP000265715">
    <property type="component" value="Unassembled WGS sequence"/>
</dbReference>
<sequence>MWSDNESPVDLLRFRYIAEAVRDLVHQKDLLPVTIGVFGDWGSGKSTVMRMVKAELNRPDFLVLEFNGWLFEDYEDAKSALLGSILDEIGARTKDQAGPVRDLLARLKGFVRRIDVGKGLGLLARAGLPLALGLPQLSLLALSGELQKAIQEGLESLKQDPQKAFETLGGLIKPEDASEVRNTIRCFRNDFGQLLAEAGITQLVVLIDDLDRCLPSTIIETLEAIKLFLFVPNSAFVIGADEDLIRYAVRQVYRDLDADGREVGRDYLEKLIQIPVAIPPLSRAENHAYINLLFAQKRLAPEDFGKVLESVQAFVANDLQTLSFDLARAREIFADAPHKVTQELVGDLALSGQIAKVALPGLEGSPRRTKRFLNSLLLRSALAKARGLELKMDVLAKLMSLEYIRPVYFKQLATLQASQEGRAKELAAAEAEVRGTDAAQQDSGATGEGKAIPSGRGQPRSRVETPQTDADLARPDTESEWLVDSWMRVWLAADPPLTGEDLRPYFFIAHDRIGALETLPNPLSPKALAVFQNLISEKDLLSRRGLEAAKKLSEGDLAAVVQAFSEKIRQASGKEAQHLVRVWVKLAEARPVLIHQALALLASVPHETVALSIPVSVSYLAKQFPEHRSIIEQQLRIWAESKKNNLANSAREQLARLQKVN</sequence>
<dbReference type="SUPFAM" id="SSF52540">
    <property type="entry name" value="P-loop containing nucleoside triphosphate hydrolases"/>
    <property type="match status" value="1"/>
</dbReference>
<evidence type="ECO:0000256" key="1">
    <source>
        <dbReference type="SAM" id="MobiDB-lite"/>
    </source>
</evidence>
<evidence type="ECO:0000313" key="4">
    <source>
        <dbReference type="Proteomes" id="UP000265715"/>
    </source>
</evidence>
<comment type="caution">
    <text evidence="3">The sequence shown here is derived from an EMBL/GenBank/DDBJ whole genome shotgun (WGS) entry which is preliminary data.</text>
</comment>
<dbReference type="EMBL" id="QXDL01000094">
    <property type="protein sequence ID" value="RIH83358.1"/>
    <property type="molecule type" value="Genomic_DNA"/>
</dbReference>
<protein>
    <submittedName>
        <fullName evidence="3">KAP family P-loop domain protein</fullName>
    </submittedName>
</protein>
<evidence type="ECO:0000313" key="3">
    <source>
        <dbReference type="EMBL" id="RIH83358.1"/>
    </source>
</evidence>
<gene>
    <name evidence="3" type="ORF">Mterra_02310</name>
</gene>
<reference evidence="3 4" key="1">
    <citation type="submission" date="2018-08" db="EMBL/GenBank/DDBJ databases">
        <title>Meiothermus terrae DSM 26712 genome sequencing project.</title>
        <authorList>
            <person name="Da Costa M.S."/>
            <person name="Albuquerque L."/>
            <person name="Raposo P."/>
            <person name="Froufe H.J.C."/>
            <person name="Barroso C.S."/>
            <person name="Egas C."/>
        </authorList>
    </citation>
    <scope>NUCLEOTIDE SEQUENCE [LARGE SCALE GENOMIC DNA]</scope>
    <source>
        <strain evidence="3 4">DSM 26712</strain>
    </source>
</reference>
<dbReference type="InterPro" id="IPR027417">
    <property type="entry name" value="P-loop_NTPase"/>
</dbReference>
<evidence type="ECO:0000259" key="2">
    <source>
        <dbReference type="Pfam" id="PF07693"/>
    </source>
</evidence>
<keyword evidence="4" id="KW-1185">Reference proteome</keyword>
<dbReference type="Gene3D" id="3.40.50.300">
    <property type="entry name" value="P-loop containing nucleotide triphosphate hydrolases"/>
    <property type="match status" value="1"/>
</dbReference>
<dbReference type="PANTHER" id="PTHR22674:SF6">
    <property type="entry name" value="NTPASE KAP FAMILY P-LOOP DOMAIN-CONTAINING PROTEIN 1"/>
    <property type="match status" value="1"/>
</dbReference>
<feature type="domain" description="KAP NTPase" evidence="2">
    <location>
        <begin position="17"/>
        <end position="381"/>
    </location>
</feature>
<dbReference type="InterPro" id="IPR011646">
    <property type="entry name" value="KAP_P-loop"/>
</dbReference>
<dbReference type="Pfam" id="PF07693">
    <property type="entry name" value="KAP_NTPase"/>
    <property type="match status" value="1"/>
</dbReference>
<dbReference type="AlphaFoldDB" id="A0A399EHE9"/>
<name>A0A399EHE9_9DEIN</name>
<proteinExistence type="predicted"/>
<feature type="region of interest" description="Disordered" evidence="1">
    <location>
        <begin position="428"/>
        <end position="476"/>
    </location>
</feature>
<dbReference type="InterPro" id="IPR052754">
    <property type="entry name" value="NTPase_KAP_P-loop"/>
</dbReference>